<name>A0ABM7DAP3_9GAMM</name>
<reference evidence="3" key="1">
    <citation type="submission" date="2017-03" db="EMBL/GenBank/DDBJ databases">
        <title>Full genome sequence of a non-lethal Shewanella isolate that potentiates virulence of Vibio parahaemolyticus causing acute hepatopancreatic necrosis disease (AHPND) in shrimp.</title>
        <authorList>
            <person name="Prachumwat A."/>
            <person name="Sritunyalucksana K."/>
        </authorList>
    </citation>
    <scope>NUCLEOTIDE SEQUENCE [LARGE SCALE GENOMIC DNA]</scope>
    <source>
        <strain evidence="3">TH2012</strain>
    </source>
</reference>
<dbReference type="EMBL" id="CP020373">
    <property type="protein sequence ID" value="AZQ10587.1"/>
    <property type="molecule type" value="Genomic_DNA"/>
</dbReference>
<accession>A0ABM7DAP3</accession>
<feature type="region of interest" description="Disordered" evidence="1">
    <location>
        <begin position="114"/>
        <end position="139"/>
    </location>
</feature>
<gene>
    <name evidence="2" type="ORF">STH12_01468</name>
</gene>
<sequence length="172" mass="19087">MPFHFSVVQQIGASANFGAKILDLNLDDNYYHLSYAIMGKGCITLKNINLAMPEALLARLIYEGHLCAADVKCLDSVSKQRVWQLCLWACRERAGCNKSLPQQDLNRLLSQDLGSHPRESDSFEPGQALAPGPQVTTTSNPCGNCEQRCWQWLEQADGNQQTEISIDSSVDE</sequence>
<dbReference type="Proteomes" id="UP000278437">
    <property type="component" value="Chromosome"/>
</dbReference>
<protein>
    <recommendedName>
        <fullName evidence="4">BTB domain-containing protein</fullName>
    </recommendedName>
</protein>
<evidence type="ECO:0000313" key="3">
    <source>
        <dbReference type="Proteomes" id="UP000278437"/>
    </source>
</evidence>
<evidence type="ECO:0000313" key="2">
    <source>
        <dbReference type="EMBL" id="AZQ10587.1"/>
    </source>
</evidence>
<proteinExistence type="predicted"/>
<evidence type="ECO:0008006" key="4">
    <source>
        <dbReference type="Google" id="ProtNLM"/>
    </source>
</evidence>
<evidence type="ECO:0000256" key="1">
    <source>
        <dbReference type="SAM" id="MobiDB-lite"/>
    </source>
</evidence>
<organism evidence="2 3">
    <name type="scientific">Shewanella khirikhana</name>
    <dbReference type="NCBI Taxonomy" id="1965282"/>
    <lineage>
        <taxon>Bacteria</taxon>
        <taxon>Pseudomonadati</taxon>
        <taxon>Pseudomonadota</taxon>
        <taxon>Gammaproteobacteria</taxon>
        <taxon>Alteromonadales</taxon>
        <taxon>Shewanellaceae</taxon>
        <taxon>Shewanella</taxon>
    </lineage>
</organism>
<keyword evidence="3" id="KW-1185">Reference proteome</keyword>